<dbReference type="PROSITE" id="PS51257">
    <property type="entry name" value="PROKAR_LIPOPROTEIN"/>
    <property type="match status" value="1"/>
</dbReference>
<dbReference type="STRING" id="1562970.ING2E5B_1895"/>
<dbReference type="EMBL" id="LN515532">
    <property type="protein sequence ID" value="CEA16632.1"/>
    <property type="molecule type" value="Genomic_DNA"/>
</dbReference>
<name>A0A098C3Y8_9BACT</name>
<dbReference type="Pfam" id="PF14092">
    <property type="entry name" value="DUF4270"/>
    <property type="match status" value="1"/>
</dbReference>
<gene>
    <name evidence="2" type="ORF">ING2E5B_1895</name>
</gene>
<dbReference type="HOGENOM" id="CLU_041004_0_0_10"/>
<dbReference type="OrthoDB" id="1110209at2"/>
<dbReference type="Proteomes" id="UP000032417">
    <property type="component" value="Chromosome 1"/>
</dbReference>
<evidence type="ECO:0000313" key="3">
    <source>
        <dbReference type="Proteomes" id="UP000032417"/>
    </source>
</evidence>
<keyword evidence="1" id="KW-0732">Signal</keyword>
<organism evidence="2 3">
    <name type="scientific">Fermentimonas caenicola</name>
    <dbReference type="NCBI Taxonomy" id="1562970"/>
    <lineage>
        <taxon>Bacteria</taxon>
        <taxon>Pseudomonadati</taxon>
        <taxon>Bacteroidota</taxon>
        <taxon>Bacteroidia</taxon>
        <taxon>Bacteroidales</taxon>
        <taxon>Dysgonomonadaceae</taxon>
        <taxon>Fermentimonas</taxon>
    </lineage>
</organism>
<protein>
    <recommendedName>
        <fullName evidence="4">Secreted protein</fullName>
    </recommendedName>
</protein>
<sequence>MKLKTIYKLFTITFVAILAFSCNDNLDQIGFSIQPDKDRLTVGIDTLQLQARTVQVDSVFGKTNYPVLGEYADPVFGSIKSEYIAEFYLPKGLEFKDGAVIDSVSVEISYTSLIGDSIAPMSLSVYEVTKSLKGTNDFTHIDPEQFADMTAPLGVQSFTGKNSTYRTKSYTADDFTTVTYTEYFINVDLPKTIGESFLEEYNKAGHGKLSDTDTFREYFPGLYFTTSFGNSTIISADLTSLLVHYHYLDEKGSSTNQDTIRTDVFKLNNTPEVRQINHIKSNNEELLADNSDVTYIKSPAGVNTEIVFPISQVHDNLQSMALNLVNFTVYALPDESEKGMVKLSPPDYLLLINKDSLNGFFENRKLRDNVTSFLSEKFDPSTYSYKFNNISSMINYYNQEFDGEPYDLTYYLIPVDATYTNVQQGYSTQQVLTKIQNLMWPTATILDKRAGSLQLELIFSKL</sequence>
<dbReference type="KEGG" id="pbt:ING2E5B_1895"/>
<reference evidence="2 3" key="1">
    <citation type="submission" date="2014-08" db="EMBL/GenBank/DDBJ databases">
        <authorList>
            <person name="Wibberg D."/>
        </authorList>
    </citation>
    <scope>NUCLEOTIDE SEQUENCE [LARGE SCALE GENOMIC DNA]</scope>
    <source>
        <strain evidence="3">ING2-E5B</strain>
    </source>
</reference>
<proteinExistence type="predicted"/>
<evidence type="ECO:0008006" key="4">
    <source>
        <dbReference type="Google" id="ProtNLM"/>
    </source>
</evidence>
<keyword evidence="3" id="KW-1185">Reference proteome</keyword>
<evidence type="ECO:0000313" key="2">
    <source>
        <dbReference type="EMBL" id="CEA16632.1"/>
    </source>
</evidence>
<accession>A0A098C3Y8</accession>
<dbReference type="PATRIC" id="fig|1562970.3.peg.1875"/>
<evidence type="ECO:0000256" key="1">
    <source>
        <dbReference type="SAM" id="SignalP"/>
    </source>
</evidence>
<dbReference type="InterPro" id="IPR025366">
    <property type="entry name" value="DUF4270"/>
</dbReference>
<feature type="signal peptide" evidence="1">
    <location>
        <begin position="1"/>
        <end position="21"/>
    </location>
</feature>
<dbReference type="AlphaFoldDB" id="A0A098C3Y8"/>
<feature type="chain" id="PRO_5030003043" description="Secreted protein" evidence="1">
    <location>
        <begin position="22"/>
        <end position="462"/>
    </location>
</feature>